<dbReference type="Pfam" id="PF14529">
    <property type="entry name" value="Exo_endo_phos_2"/>
    <property type="match status" value="1"/>
</dbReference>
<keyword evidence="3" id="KW-1185">Reference proteome</keyword>
<keyword evidence="2" id="KW-0808">Transferase</keyword>
<evidence type="ECO:0000313" key="2">
    <source>
        <dbReference type="EMBL" id="KMQ84584.1"/>
    </source>
</evidence>
<protein>
    <submittedName>
        <fullName evidence="2">Reverse transcriptase</fullName>
    </submittedName>
</protein>
<dbReference type="PANTHER" id="PTHR33273:SF4">
    <property type="entry name" value="ENDONUCLEASE_EXONUCLEASE_PHOSPHATASE DOMAIN-CONTAINING PROTEIN"/>
    <property type="match status" value="1"/>
</dbReference>
<dbReference type="GO" id="GO:0003964">
    <property type="term" value="F:RNA-directed DNA polymerase activity"/>
    <property type="evidence" value="ECO:0007669"/>
    <property type="project" value="UniProtKB-KW"/>
</dbReference>
<gene>
    <name evidence="2" type="ORF">RF55_17515</name>
</gene>
<reference evidence="2 3" key="1">
    <citation type="submission" date="2015-04" db="EMBL/GenBank/DDBJ databases">
        <title>Lasius niger genome sequencing.</title>
        <authorList>
            <person name="Konorov E.A."/>
            <person name="Nikitin M.A."/>
            <person name="Kirill M.V."/>
            <person name="Chang P."/>
        </authorList>
    </citation>
    <scope>NUCLEOTIDE SEQUENCE [LARGE SCALE GENOMIC DNA]</scope>
    <source>
        <tissue evidence="2">Whole</tissue>
    </source>
</reference>
<evidence type="ECO:0000259" key="1">
    <source>
        <dbReference type="Pfam" id="PF14529"/>
    </source>
</evidence>
<dbReference type="Proteomes" id="UP000036403">
    <property type="component" value="Unassembled WGS sequence"/>
</dbReference>
<dbReference type="EMBL" id="LBMM01016031">
    <property type="protein sequence ID" value="KMQ84584.1"/>
    <property type="molecule type" value="Genomic_DNA"/>
</dbReference>
<dbReference type="PANTHER" id="PTHR33273">
    <property type="entry name" value="DOMAIN-CONTAINING PROTEIN, PUTATIVE-RELATED"/>
    <property type="match status" value="1"/>
</dbReference>
<dbReference type="InterPro" id="IPR005135">
    <property type="entry name" value="Endo/exonuclease/phosphatase"/>
</dbReference>
<dbReference type="OrthoDB" id="7554634at2759"/>
<dbReference type="Gene3D" id="3.60.10.10">
    <property type="entry name" value="Endonuclease/exonuclease/phosphatase"/>
    <property type="match status" value="1"/>
</dbReference>
<dbReference type="PaxDb" id="67767-A0A0J7K2R8"/>
<feature type="domain" description="Endonuclease/exonuclease/phosphatase" evidence="1">
    <location>
        <begin position="7"/>
        <end position="127"/>
    </location>
</feature>
<keyword evidence="2" id="KW-0695">RNA-directed DNA polymerase</keyword>
<evidence type="ECO:0000313" key="3">
    <source>
        <dbReference type="Proteomes" id="UP000036403"/>
    </source>
</evidence>
<keyword evidence="2" id="KW-0548">Nucleotidyltransferase</keyword>
<accession>A0A0J7K2R8</accession>
<proteinExistence type="predicted"/>
<feature type="non-terminal residue" evidence="2">
    <location>
        <position position="202"/>
    </location>
</feature>
<name>A0A0J7K2R8_LASNI</name>
<sequence>MAQWRLIVVVDVYLSPNLDKRTYCERLRALERHIISRHPAPVIIAGDFNAKSGVWGSPRNDWRGDELLEVEARCDLAPCNTGSENTCVRMRGGSIVDLTWVTRPAERLVRGWRVLTEAETLSDHRYIGFSVTAFTREVLERRRLRENASHRWALRKLDEDAFLSTVEAVLMTEGEEFKGDLDGHRAWLQKTMEKACNAAMPR</sequence>
<organism evidence="2 3">
    <name type="scientific">Lasius niger</name>
    <name type="common">Black garden ant</name>
    <dbReference type="NCBI Taxonomy" id="67767"/>
    <lineage>
        <taxon>Eukaryota</taxon>
        <taxon>Metazoa</taxon>
        <taxon>Ecdysozoa</taxon>
        <taxon>Arthropoda</taxon>
        <taxon>Hexapoda</taxon>
        <taxon>Insecta</taxon>
        <taxon>Pterygota</taxon>
        <taxon>Neoptera</taxon>
        <taxon>Endopterygota</taxon>
        <taxon>Hymenoptera</taxon>
        <taxon>Apocrita</taxon>
        <taxon>Aculeata</taxon>
        <taxon>Formicoidea</taxon>
        <taxon>Formicidae</taxon>
        <taxon>Formicinae</taxon>
        <taxon>Lasius</taxon>
        <taxon>Lasius</taxon>
    </lineage>
</organism>
<comment type="caution">
    <text evidence="2">The sequence shown here is derived from an EMBL/GenBank/DDBJ whole genome shotgun (WGS) entry which is preliminary data.</text>
</comment>
<dbReference type="InterPro" id="IPR036691">
    <property type="entry name" value="Endo/exonu/phosph_ase_sf"/>
</dbReference>
<dbReference type="SUPFAM" id="SSF56219">
    <property type="entry name" value="DNase I-like"/>
    <property type="match status" value="1"/>
</dbReference>
<dbReference type="AlphaFoldDB" id="A0A0J7K2R8"/>